<evidence type="ECO:0000313" key="26">
    <source>
        <dbReference type="RefSeq" id="XP_018821716.1"/>
    </source>
</evidence>
<evidence type="ECO:0000256" key="4">
    <source>
        <dbReference type="ARBA" id="ARBA00012513"/>
    </source>
</evidence>
<dbReference type="InterPro" id="IPR011009">
    <property type="entry name" value="Kinase-like_dom_sf"/>
</dbReference>
<keyword evidence="17" id="KW-1133">Transmembrane helix</keyword>
<evidence type="ECO:0000256" key="2">
    <source>
        <dbReference type="ARBA" id="ARBA00004236"/>
    </source>
</evidence>
<evidence type="ECO:0000256" key="13">
    <source>
        <dbReference type="ARBA" id="ARBA00022737"/>
    </source>
</evidence>
<dbReference type="InterPro" id="IPR017441">
    <property type="entry name" value="Protein_kinase_ATP_BS"/>
</dbReference>
<dbReference type="Gene3D" id="3.80.10.10">
    <property type="entry name" value="Ribonuclease Inhibitor"/>
    <property type="match status" value="3"/>
</dbReference>
<dbReference type="Gene3D" id="3.30.200.20">
    <property type="entry name" value="Phosphorylase Kinase, domain 1"/>
    <property type="match status" value="1"/>
</dbReference>
<keyword evidence="13" id="KW-0677">Repeat</keyword>
<evidence type="ECO:0000256" key="23">
    <source>
        <dbReference type="ARBA" id="ARBA00048679"/>
    </source>
</evidence>
<dbReference type="GO" id="GO:0005524">
    <property type="term" value="F:ATP binding"/>
    <property type="evidence" value="ECO:0007669"/>
    <property type="project" value="UniProtKB-UniRule"/>
</dbReference>
<evidence type="ECO:0000256" key="3">
    <source>
        <dbReference type="ARBA" id="ARBA00004479"/>
    </source>
</evidence>
<dbReference type="EC" id="2.7.11.1" evidence="4"/>
<dbReference type="FunFam" id="3.80.10.10:FF:000400">
    <property type="entry name" value="Nuclear pore complex protein NUP107"/>
    <property type="match status" value="1"/>
</dbReference>
<evidence type="ECO:0000256" key="18">
    <source>
        <dbReference type="ARBA" id="ARBA00023136"/>
    </source>
</evidence>
<evidence type="ECO:0000256" key="14">
    <source>
        <dbReference type="ARBA" id="ARBA00022741"/>
    </source>
</evidence>
<keyword evidence="19" id="KW-0675">Receptor</keyword>
<name>A0A2I4EQP2_JUGRE</name>
<keyword evidence="6" id="KW-0134">Cell wall</keyword>
<evidence type="ECO:0000256" key="20">
    <source>
        <dbReference type="ARBA" id="ARBA00023180"/>
    </source>
</evidence>
<evidence type="ECO:0000256" key="6">
    <source>
        <dbReference type="ARBA" id="ARBA00022512"/>
    </source>
</evidence>
<evidence type="ECO:0000256" key="5">
    <source>
        <dbReference type="ARBA" id="ARBA00022475"/>
    </source>
</evidence>
<dbReference type="Gene3D" id="1.10.510.10">
    <property type="entry name" value="Transferase(Phosphotransferase) domain 1"/>
    <property type="match status" value="1"/>
</dbReference>
<dbReference type="Proteomes" id="UP000235220">
    <property type="component" value="Chromosome 7"/>
</dbReference>
<dbReference type="PROSITE" id="PS00109">
    <property type="entry name" value="PROTEIN_KINASE_TYR"/>
    <property type="match status" value="1"/>
</dbReference>
<keyword evidence="10" id="KW-0808">Transferase</keyword>
<dbReference type="RefSeq" id="XP_018821716.1">
    <property type="nucleotide sequence ID" value="XM_018966171.1"/>
</dbReference>
<keyword evidence="11" id="KW-0812">Transmembrane</keyword>
<dbReference type="OrthoDB" id="676979at2759"/>
<comment type="catalytic activity">
    <reaction evidence="22">
        <text>L-threonyl-[protein] + ATP = O-phospho-L-threonyl-[protein] + ADP + H(+)</text>
        <dbReference type="Rhea" id="RHEA:46608"/>
        <dbReference type="Rhea" id="RHEA-COMP:11060"/>
        <dbReference type="Rhea" id="RHEA-COMP:11605"/>
        <dbReference type="ChEBI" id="CHEBI:15378"/>
        <dbReference type="ChEBI" id="CHEBI:30013"/>
        <dbReference type="ChEBI" id="CHEBI:30616"/>
        <dbReference type="ChEBI" id="CHEBI:61977"/>
        <dbReference type="ChEBI" id="CHEBI:456216"/>
        <dbReference type="EC" id="2.7.11.1"/>
    </reaction>
</comment>
<dbReference type="InterPro" id="IPR032675">
    <property type="entry name" value="LRR_dom_sf"/>
</dbReference>
<protein>
    <recommendedName>
        <fullName evidence="4">non-specific serine/threonine protein kinase</fullName>
        <ecNumber evidence="4">2.7.11.1</ecNumber>
    </recommendedName>
</protein>
<dbReference type="InterPro" id="IPR001611">
    <property type="entry name" value="Leu-rich_rpt"/>
</dbReference>
<dbReference type="GeneID" id="108991789"/>
<dbReference type="GO" id="GO:0004672">
    <property type="term" value="F:protein kinase activity"/>
    <property type="evidence" value="ECO:0000318"/>
    <property type="project" value="GO_Central"/>
</dbReference>
<dbReference type="GO" id="GO:0004674">
    <property type="term" value="F:protein serine/threonine kinase activity"/>
    <property type="evidence" value="ECO:0007669"/>
    <property type="project" value="UniProtKB-KW"/>
</dbReference>
<proteinExistence type="inferred from homology"/>
<reference evidence="26" key="1">
    <citation type="submission" date="2025-08" db="UniProtKB">
        <authorList>
            <consortium name="RefSeq"/>
        </authorList>
    </citation>
    <scope>IDENTIFICATION</scope>
    <source>
        <tissue evidence="26">Leaves</tissue>
    </source>
</reference>
<dbReference type="SUPFAM" id="SSF56112">
    <property type="entry name" value="Protein kinase-like (PK-like)"/>
    <property type="match status" value="1"/>
</dbReference>
<evidence type="ECO:0000259" key="24">
    <source>
        <dbReference type="PROSITE" id="PS50011"/>
    </source>
</evidence>
<evidence type="ECO:0000256" key="21">
    <source>
        <dbReference type="ARBA" id="ARBA00038043"/>
    </source>
</evidence>
<comment type="catalytic activity">
    <reaction evidence="23">
        <text>L-seryl-[protein] + ATP = O-phospho-L-seryl-[protein] + ADP + H(+)</text>
        <dbReference type="Rhea" id="RHEA:17989"/>
        <dbReference type="Rhea" id="RHEA-COMP:9863"/>
        <dbReference type="Rhea" id="RHEA-COMP:11604"/>
        <dbReference type="ChEBI" id="CHEBI:15378"/>
        <dbReference type="ChEBI" id="CHEBI:29999"/>
        <dbReference type="ChEBI" id="CHEBI:30616"/>
        <dbReference type="ChEBI" id="CHEBI:83421"/>
        <dbReference type="ChEBI" id="CHEBI:456216"/>
        <dbReference type="EC" id="2.7.11.1"/>
    </reaction>
</comment>
<dbReference type="InterPro" id="IPR000719">
    <property type="entry name" value="Prot_kinase_dom"/>
</dbReference>
<evidence type="ECO:0000256" key="15">
    <source>
        <dbReference type="ARBA" id="ARBA00022777"/>
    </source>
</evidence>
<gene>
    <name evidence="26" type="primary">LOC108991789</name>
</gene>
<dbReference type="InterPro" id="IPR055414">
    <property type="entry name" value="LRR_R13L4/SHOC2-like"/>
</dbReference>
<evidence type="ECO:0000313" key="25">
    <source>
        <dbReference type="Proteomes" id="UP000235220"/>
    </source>
</evidence>
<dbReference type="PANTHER" id="PTHR48005:SF16">
    <property type="entry name" value="MDIS1-INTERACTING RECEPTOR LIKE KINASE 2-LIKE ISOFORM X1"/>
    <property type="match status" value="1"/>
</dbReference>
<keyword evidence="5" id="KW-1003">Cell membrane</keyword>
<keyword evidence="14" id="KW-0547">Nucleotide-binding</keyword>
<dbReference type="FunFam" id="1.10.510.10:FF:000445">
    <property type="entry name" value="MDIS1-interacting receptor like kinase 2"/>
    <property type="match status" value="1"/>
</dbReference>
<keyword evidence="16" id="KW-0067">ATP-binding</keyword>
<organism evidence="25 26">
    <name type="scientific">Juglans regia</name>
    <name type="common">English walnut</name>
    <dbReference type="NCBI Taxonomy" id="51240"/>
    <lineage>
        <taxon>Eukaryota</taxon>
        <taxon>Viridiplantae</taxon>
        <taxon>Streptophyta</taxon>
        <taxon>Embryophyta</taxon>
        <taxon>Tracheophyta</taxon>
        <taxon>Spermatophyta</taxon>
        <taxon>Magnoliopsida</taxon>
        <taxon>eudicotyledons</taxon>
        <taxon>Gunneridae</taxon>
        <taxon>Pentapetalae</taxon>
        <taxon>rosids</taxon>
        <taxon>fabids</taxon>
        <taxon>Fagales</taxon>
        <taxon>Juglandaceae</taxon>
        <taxon>Juglans</taxon>
    </lineage>
</organism>
<evidence type="ECO:0000256" key="19">
    <source>
        <dbReference type="ARBA" id="ARBA00023170"/>
    </source>
</evidence>
<evidence type="ECO:0000256" key="11">
    <source>
        <dbReference type="ARBA" id="ARBA00022692"/>
    </source>
</evidence>
<keyword evidence="12" id="KW-0732">Signal</keyword>
<dbReference type="Pfam" id="PF00069">
    <property type="entry name" value="Pkinase"/>
    <property type="match status" value="1"/>
</dbReference>
<dbReference type="Pfam" id="PF00560">
    <property type="entry name" value="LRR_1"/>
    <property type="match status" value="1"/>
</dbReference>
<keyword evidence="8" id="KW-0597">Phosphoprotein</keyword>
<dbReference type="AlphaFoldDB" id="A0A2I4EQP2"/>
<comment type="similarity">
    <text evidence="21">Belongs to the polygalacturonase-inhibiting protein family.</text>
</comment>
<accession>A0A2I4EQP2</accession>
<comment type="subcellular location">
    <subcellularLocation>
        <location evidence="2">Cell membrane</location>
    </subcellularLocation>
    <subcellularLocation>
        <location evidence="3">Membrane</location>
        <topology evidence="3">Single-pass type I membrane protein</topology>
    </subcellularLocation>
    <subcellularLocation>
        <location evidence="1">Secreted</location>
        <location evidence="1">Cell wall</location>
    </subcellularLocation>
</comment>
<dbReference type="InterPro" id="IPR051420">
    <property type="entry name" value="Ser_Thr_Kinases_DiverseReg"/>
</dbReference>
<dbReference type="Pfam" id="PF23598">
    <property type="entry name" value="LRR_14"/>
    <property type="match status" value="1"/>
</dbReference>
<feature type="domain" description="Protein kinase" evidence="24">
    <location>
        <begin position="411"/>
        <end position="678"/>
    </location>
</feature>
<keyword evidence="15" id="KW-0418">Kinase</keyword>
<evidence type="ECO:0000256" key="1">
    <source>
        <dbReference type="ARBA" id="ARBA00004191"/>
    </source>
</evidence>
<keyword evidence="7" id="KW-0723">Serine/threonine-protein kinase</keyword>
<evidence type="ECO:0000256" key="7">
    <source>
        <dbReference type="ARBA" id="ARBA00022527"/>
    </source>
</evidence>
<dbReference type="PROSITE" id="PS50011">
    <property type="entry name" value="PROTEIN_KINASE_DOM"/>
    <property type="match status" value="1"/>
</dbReference>
<evidence type="ECO:0000256" key="8">
    <source>
        <dbReference type="ARBA" id="ARBA00022553"/>
    </source>
</evidence>
<sequence>MAPSISTFITVVAWATCTLLFEKYHAVELAATSESSAALQLERNALLHTGWWSSNQTGNNSGHCQWDGIDCNARGNVIAIHRTYASLGGKLKLNFSSFPNLVRLDLVGNEFQGSIPFEIGTLSKLSHLHLGFNNLIGEIPLSIGNLKNLVSLSLENNRFTGQIPSSIGCLTNLSYLSLSWNQINGSIPMEIGNLKSLKSLHLASNNLTGPIPTSLGDCYALTELSLSRNYLDGSIPHHIIDLYWLDSIDVSHNFLSGEISVELGRASSLSILDFSFNKLTGSIPPHFSFIKEVNLSYNSLKGQIPVDYGWYYDRYHTPDTLIGNEDLCGQSMGFPPCPPARNNSVGRTVKIMVPIAMFIGFFVLWCFLLLKCVVKKTLPESTKAKNGDLFSIWNYDGHIAYEDVIRATEDFDIKHCIGTGGYGSVYRAELPNGKVVALKKLHRLEAENPTFDTSFRNEVKVLTKIRHRNIIKFHGFCLHKRCMFLIYEYIERGSLFWVLNTHVEAVQLDWRKRMNIIKGIADALYYMHHECIPVIVHRDISSNNILLNSKLEAFVSDFGTAKLLDSDSSNQTLIVGTYGYVAPELAYTMIVTEKCDVYSFGMVVLEILMGKHPGEFLNSLSSSHSQDVMLNELLDHRPPPFNHLVAHDIFLVAMIAFACLRTKPKSRPTMKCVFRELLSRKKPIAKPLHTISIWQLRNQETYLVGESETQS</sequence>
<keyword evidence="20" id="KW-0325">Glycoprotein</keyword>
<dbReference type="SUPFAM" id="SSF52058">
    <property type="entry name" value="L domain-like"/>
    <property type="match status" value="1"/>
</dbReference>
<dbReference type="STRING" id="51240.A0A2I4EQP2"/>
<keyword evidence="6" id="KW-0964">Secreted</keyword>
<evidence type="ECO:0000256" key="9">
    <source>
        <dbReference type="ARBA" id="ARBA00022614"/>
    </source>
</evidence>
<evidence type="ECO:0000256" key="17">
    <source>
        <dbReference type="ARBA" id="ARBA00022989"/>
    </source>
</evidence>
<evidence type="ECO:0000256" key="16">
    <source>
        <dbReference type="ARBA" id="ARBA00022840"/>
    </source>
</evidence>
<dbReference type="Gramene" id="Jr07_37130_p1">
    <property type="protein sequence ID" value="cds.Jr07_37130_p1"/>
    <property type="gene ID" value="Jr07_37130"/>
</dbReference>
<keyword evidence="9" id="KW-0433">Leucine-rich repeat</keyword>
<dbReference type="FunFam" id="3.30.200.20:FF:000309">
    <property type="entry name" value="Leucine-rich repeat receptor protein kinase MSP1"/>
    <property type="match status" value="1"/>
</dbReference>
<evidence type="ECO:0000256" key="22">
    <source>
        <dbReference type="ARBA" id="ARBA00047899"/>
    </source>
</evidence>
<dbReference type="KEGG" id="jre:108991789"/>
<dbReference type="PROSITE" id="PS00107">
    <property type="entry name" value="PROTEIN_KINASE_ATP"/>
    <property type="match status" value="1"/>
</dbReference>
<keyword evidence="25" id="KW-1185">Reference proteome</keyword>
<dbReference type="PANTHER" id="PTHR48005">
    <property type="entry name" value="LEUCINE RICH REPEAT KINASE 2"/>
    <property type="match status" value="1"/>
</dbReference>
<dbReference type="InterPro" id="IPR008266">
    <property type="entry name" value="Tyr_kinase_AS"/>
</dbReference>
<evidence type="ECO:0000256" key="10">
    <source>
        <dbReference type="ARBA" id="ARBA00022679"/>
    </source>
</evidence>
<keyword evidence="18" id="KW-0472">Membrane</keyword>
<dbReference type="GO" id="GO:0005886">
    <property type="term" value="C:plasma membrane"/>
    <property type="evidence" value="ECO:0007669"/>
    <property type="project" value="UniProtKB-SubCell"/>
</dbReference>
<evidence type="ECO:0000256" key="12">
    <source>
        <dbReference type="ARBA" id="ARBA00022729"/>
    </source>
</evidence>
<dbReference type="FunFam" id="3.80.10.10:FF:000299">
    <property type="entry name" value="Piriformospora indica-insensitive protein 2"/>
    <property type="match status" value="1"/>
</dbReference>